<dbReference type="AlphaFoldDB" id="A0AAV4HJE9"/>
<accession>A0AAV4HJE9</accession>
<evidence type="ECO:0000313" key="1">
    <source>
        <dbReference type="EMBL" id="GFR97555.1"/>
    </source>
</evidence>
<name>A0AAV4HJE9_9GAST</name>
<comment type="caution">
    <text evidence="1">The sequence shown here is derived from an EMBL/GenBank/DDBJ whole genome shotgun (WGS) entry which is preliminary data.</text>
</comment>
<organism evidence="1 2">
    <name type="scientific">Elysia marginata</name>
    <dbReference type="NCBI Taxonomy" id="1093978"/>
    <lineage>
        <taxon>Eukaryota</taxon>
        <taxon>Metazoa</taxon>
        <taxon>Spiralia</taxon>
        <taxon>Lophotrochozoa</taxon>
        <taxon>Mollusca</taxon>
        <taxon>Gastropoda</taxon>
        <taxon>Heterobranchia</taxon>
        <taxon>Euthyneura</taxon>
        <taxon>Panpulmonata</taxon>
        <taxon>Sacoglossa</taxon>
        <taxon>Placobranchoidea</taxon>
        <taxon>Plakobranchidae</taxon>
        <taxon>Elysia</taxon>
    </lineage>
</organism>
<dbReference type="Proteomes" id="UP000762676">
    <property type="component" value="Unassembled WGS sequence"/>
</dbReference>
<evidence type="ECO:0000313" key="2">
    <source>
        <dbReference type="Proteomes" id="UP000762676"/>
    </source>
</evidence>
<reference evidence="1 2" key="1">
    <citation type="journal article" date="2021" name="Elife">
        <title>Chloroplast acquisition without the gene transfer in kleptoplastic sea slugs, Plakobranchus ocellatus.</title>
        <authorList>
            <person name="Maeda T."/>
            <person name="Takahashi S."/>
            <person name="Yoshida T."/>
            <person name="Shimamura S."/>
            <person name="Takaki Y."/>
            <person name="Nagai Y."/>
            <person name="Toyoda A."/>
            <person name="Suzuki Y."/>
            <person name="Arimoto A."/>
            <person name="Ishii H."/>
            <person name="Satoh N."/>
            <person name="Nishiyama T."/>
            <person name="Hasebe M."/>
            <person name="Maruyama T."/>
            <person name="Minagawa J."/>
            <person name="Obokata J."/>
            <person name="Shigenobu S."/>
        </authorList>
    </citation>
    <scope>NUCLEOTIDE SEQUENCE [LARGE SCALE GENOMIC DNA]</scope>
</reference>
<dbReference type="EMBL" id="BMAT01009044">
    <property type="protein sequence ID" value="GFR97555.1"/>
    <property type="molecule type" value="Genomic_DNA"/>
</dbReference>
<proteinExistence type="predicted"/>
<gene>
    <name evidence="1" type="ORF">ElyMa_004480800</name>
</gene>
<protein>
    <submittedName>
        <fullName evidence="1">Uncharacterized protein</fullName>
    </submittedName>
</protein>
<keyword evidence="2" id="KW-1185">Reference proteome</keyword>
<sequence length="150" mass="15957">MSKVLKLCDRFVMRFAAARSFFAASVRVIGIDSSLSCAALFSGINMKSSILRLCFEKNCGNPPTLRAFTFIQIFIIMGTKSGFSASEGRPSLGVRPCESSRCAGPAKPVLSNPCKGSAGAPIEGPPTLDQTSALLRPKMPVAQKYHPTIG</sequence>